<dbReference type="SMART" id="SM00490">
    <property type="entry name" value="HELICc"/>
    <property type="match status" value="1"/>
</dbReference>
<dbReference type="AlphaFoldDB" id="A0A4Q2UVL2"/>
<comment type="caution">
    <text evidence="9">The sequence shown here is derived from an EMBL/GenBank/DDBJ whole genome shotgun (WGS) entry which is preliminary data.</text>
</comment>
<keyword evidence="3" id="KW-0067">ATP-binding</keyword>
<evidence type="ECO:0000256" key="3">
    <source>
        <dbReference type="ARBA" id="ARBA00022840"/>
    </source>
</evidence>
<feature type="region of interest" description="Disordered" evidence="6">
    <location>
        <begin position="329"/>
        <end position="363"/>
    </location>
</feature>
<feature type="domain" description="Helicase ATP-binding" evidence="7">
    <location>
        <begin position="545"/>
        <end position="704"/>
    </location>
</feature>
<reference evidence="9 10" key="1">
    <citation type="submission" date="2016-12" db="EMBL/GenBank/DDBJ databases">
        <title>Draft genome sequence of Fusarium oxysporum causing rot on Narcissus.</title>
        <authorList>
            <person name="Armitage A.D."/>
            <person name="Taylor A."/>
            <person name="Clarkson J.P."/>
            <person name="Harrison R.J."/>
            <person name="Jackson A.C."/>
        </authorList>
    </citation>
    <scope>NUCLEOTIDE SEQUENCE [LARGE SCALE GENOMIC DNA]</scope>
    <source>
        <strain evidence="9 10">N139</strain>
    </source>
</reference>
<proteinExistence type="inferred from homology"/>
<sequence length="1146" mass="128967">MAISRLCIIKYAVDQRAKTIKQKMQQGQSQEEAEENSPSHFALISEMTRRFMVGGGEGWETTPTQFIIRLRNFGMAAQNNTAAHGSVSWDKGREELIYKGIRLSVLDVQAMMRLAVQQLETILYKDLLLFTEYSEQSPAELGLPGIPWDQLLDNAANETIGHSFIDTLFQRDGGASKGWVIKKVLQDSSLRSKWIKSIGDNGVEINLRMAYRYGLRIEKALELLAVLAHISGGFPLRAWELLVVRHRNTSNGGIRNILCDQGLIMIVTGAHKGFTTTGRLKIIHRFLPREVGTLLTYYLWLVLPFWEDIQANVWDKSIFNAGLWATEGTQESERQHDEQADGAMEASQVEASQDGWRLGPGEHWTSPRLSRSIRRLSALSCGQKLNISSWRHISTAIGRRYFRNASTAHTRLLHEVDSDNSGSESDSDEDSPYDLQAGHGSKTAGLIYGRLVTEGAFETNERRVNFRYISEEWHRLLGFPSAMGGFGEVLTPGRKRKNASICDEALRKLQLERWKSRRRINIDRELVYLYGEQARFRGVQREAIQAIMMNKSPIVVVMGTGGGKSLSFMLPAASCPGGVTVVVVPLVSLQGDLMERCRKMKIPCAEWRSDQSPGPASLVFVTPESAMTKRFHDYVEGLRVMAQLDGFVFDEAHTILEGTRDFRPKLRELGRLALVGVQMVYLTATLPPSKEGEFFKLINTRPEDVTMIRTSTSRANVVYSVQTLVATTPEQATEAIMAKVREVLDQKLEEYPWPAKIIVYCNTVVATDALATELNCDAYHRDVDTRDGKAERLRAWMSGLERERYGGGRVIVATNALGLGIDVPDIRVVMHVEMPFEMADYAQQSGRAGRDGKRSEAIVIRVTAEGQRGLTGLGSGRTVDDFINGRVCRRVILDSEMDGRDNRDRCEEGEERCDICQAADEVAELEDVELSEEDEEVDLRAQEIGVQQIRSRVANRAIREAREVELLRERLQERLYGGCMFCYPLGMADYNADHIGIDCAMARTGSGLPRKIFDMGLRMQACLRKEGEVEKFGGCYGCFLPQELCNRWEENAAEGGWREIDNIECRYRGVMVSTISYVYTLSPDEASELFFKLGFKGGVATSAGRGFKEQDVWKWMGRRIDWGGLQAFNMCRVFLYMAETEEGKEV</sequence>
<evidence type="ECO:0000256" key="6">
    <source>
        <dbReference type="SAM" id="MobiDB-lite"/>
    </source>
</evidence>
<dbReference type="InterPro" id="IPR011545">
    <property type="entry name" value="DEAD/DEAH_box_helicase_dom"/>
</dbReference>
<comment type="similarity">
    <text evidence="1">Belongs to the helicase family. RecQ subfamily.</text>
</comment>
<evidence type="ECO:0000259" key="7">
    <source>
        <dbReference type="PROSITE" id="PS51192"/>
    </source>
</evidence>
<dbReference type="InterPro" id="IPR001650">
    <property type="entry name" value="Helicase_C-like"/>
</dbReference>
<dbReference type="InterPro" id="IPR014001">
    <property type="entry name" value="Helicase_ATP-bd"/>
</dbReference>
<dbReference type="Gene3D" id="3.40.50.300">
    <property type="entry name" value="P-loop containing nucleotide triphosphate hydrolases"/>
    <property type="match status" value="2"/>
</dbReference>
<dbReference type="PROSITE" id="PS51192">
    <property type="entry name" value="HELICASE_ATP_BIND_1"/>
    <property type="match status" value="1"/>
</dbReference>
<feature type="region of interest" description="Disordered" evidence="6">
    <location>
        <begin position="416"/>
        <end position="438"/>
    </location>
</feature>
<dbReference type="GO" id="GO:0003676">
    <property type="term" value="F:nucleic acid binding"/>
    <property type="evidence" value="ECO:0007669"/>
    <property type="project" value="InterPro"/>
</dbReference>
<dbReference type="PANTHER" id="PTHR13710">
    <property type="entry name" value="DNA HELICASE RECQ FAMILY MEMBER"/>
    <property type="match status" value="1"/>
</dbReference>
<accession>A0A4Q2UVL2</accession>
<evidence type="ECO:0000313" key="9">
    <source>
        <dbReference type="EMBL" id="RYC78341.1"/>
    </source>
</evidence>
<dbReference type="PANTHER" id="PTHR13710:SF154">
    <property type="entry name" value="RECQ HELICASE, PUTATIVE (AFU_ORTHOLOGUE AFUA_6G14720)-RELATED"/>
    <property type="match status" value="1"/>
</dbReference>
<gene>
    <name evidence="9" type="ORF">BFJ63_vAg18785</name>
</gene>
<dbReference type="GO" id="GO:0000724">
    <property type="term" value="P:double-strand break repair via homologous recombination"/>
    <property type="evidence" value="ECO:0007669"/>
    <property type="project" value="TreeGrafter"/>
</dbReference>
<evidence type="ECO:0000256" key="4">
    <source>
        <dbReference type="ARBA" id="ARBA00034617"/>
    </source>
</evidence>
<dbReference type="EC" id="5.6.2.4" evidence="5"/>
<dbReference type="SMART" id="SM00487">
    <property type="entry name" value="DEXDc"/>
    <property type="match status" value="1"/>
</dbReference>
<organism evidence="9 10">
    <name type="scientific">Fusarium oxysporum f. sp. narcissi</name>
    <dbReference type="NCBI Taxonomy" id="451672"/>
    <lineage>
        <taxon>Eukaryota</taxon>
        <taxon>Fungi</taxon>
        <taxon>Dikarya</taxon>
        <taxon>Ascomycota</taxon>
        <taxon>Pezizomycotina</taxon>
        <taxon>Sordariomycetes</taxon>
        <taxon>Hypocreomycetidae</taxon>
        <taxon>Hypocreales</taxon>
        <taxon>Nectriaceae</taxon>
        <taxon>Fusarium</taxon>
        <taxon>Fusarium oxysporum species complex</taxon>
    </lineage>
</organism>
<evidence type="ECO:0000256" key="2">
    <source>
        <dbReference type="ARBA" id="ARBA00022741"/>
    </source>
</evidence>
<dbReference type="Pfam" id="PF00270">
    <property type="entry name" value="DEAD"/>
    <property type="match status" value="1"/>
</dbReference>
<evidence type="ECO:0000259" key="8">
    <source>
        <dbReference type="PROSITE" id="PS51194"/>
    </source>
</evidence>
<dbReference type="GO" id="GO:0043138">
    <property type="term" value="F:3'-5' DNA helicase activity"/>
    <property type="evidence" value="ECO:0007669"/>
    <property type="project" value="UniProtKB-EC"/>
</dbReference>
<dbReference type="GO" id="GO:0005524">
    <property type="term" value="F:ATP binding"/>
    <property type="evidence" value="ECO:0007669"/>
    <property type="project" value="UniProtKB-KW"/>
</dbReference>
<evidence type="ECO:0000256" key="5">
    <source>
        <dbReference type="ARBA" id="ARBA00034808"/>
    </source>
</evidence>
<dbReference type="PROSITE" id="PS51194">
    <property type="entry name" value="HELICASE_CTER"/>
    <property type="match status" value="1"/>
</dbReference>
<comment type="catalytic activity">
    <reaction evidence="4">
        <text>Couples ATP hydrolysis with the unwinding of duplex DNA by translocating in the 3'-5' direction.</text>
        <dbReference type="EC" id="5.6.2.4"/>
    </reaction>
</comment>
<dbReference type="SUPFAM" id="SSF52540">
    <property type="entry name" value="P-loop containing nucleoside triphosphate hydrolases"/>
    <property type="match status" value="1"/>
</dbReference>
<evidence type="ECO:0000256" key="1">
    <source>
        <dbReference type="ARBA" id="ARBA00005446"/>
    </source>
</evidence>
<feature type="domain" description="Helicase C-terminal" evidence="8">
    <location>
        <begin position="743"/>
        <end position="914"/>
    </location>
</feature>
<dbReference type="GO" id="GO:0005694">
    <property type="term" value="C:chromosome"/>
    <property type="evidence" value="ECO:0007669"/>
    <property type="project" value="TreeGrafter"/>
</dbReference>
<dbReference type="Pfam" id="PF00271">
    <property type="entry name" value="Helicase_C"/>
    <property type="match status" value="1"/>
</dbReference>
<evidence type="ECO:0000313" key="10">
    <source>
        <dbReference type="Proteomes" id="UP000290540"/>
    </source>
</evidence>
<protein>
    <recommendedName>
        <fullName evidence="5">DNA 3'-5' helicase</fullName>
        <ecNumber evidence="5">5.6.2.4</ecNumber>
    </recommendedName>
</protein>
<dbReference type="EMBL" id="MQTW01001225">
    <property type="protein sequence ID" value="RYC78341.1"/>
    <property type="molecule type" value="Genomic_DNA"/>
</dbReference>
<keyword evidence="2" id="KW-0547">Nucleotide-binding</keyword>
<dbReference type="InterPro" id="IPR027417">
    <property type="entry name" value="P-loop_NTPase"/>
</dbReference>
<dbReference type="Proteomes" id="UP000290540">
    <property type="component" value="Unassembled WGS sequence"/>
</dbReference>
<dbReference type="GO" id="GO:0009378">
    <property type="term" value="F:four-way junction helicase activity"/>
    <property type="evidence" value="ECO:0007669"/>
    <property type="project" value="TreeGrafter"/>
</dbReference>
<name>A0A4Q2UVL2_FUSOX</name>
<dbReference type="GO" id="GO:0005737">
    <property type="term" value="C:cytoplasm"/>
    <property type="evidence" value="ECO:0007669"/>
    <property type="project" value="TreeGrafter"/>
</dbReference>